<gene>
    <name evidence="2" type="ORF">ACFODZ_12065</name>
</gene>
<dbReference type="EMBL" id="JBHRTS010000006">
    <property type="protein sequence ID" value="MFC3194977.1"/>
    <property type="molecule type" value="Genomic_DNA"/>
</dbReference>
<evidence type="ECO:0000313" key="3">
    <source>
        <dbReference type="Proteomes" id="UP001595533"/>
    </source>
</evidence>
<evidence type="ECO:0000256" key="1">
    <source>
        <dbReference type="SAM" id="Phobius"/>
    </source>
</evidence>
<keyword evidence="1" id="KW-0472">Membrane</keyword>
<keyword evidence="3" id="KW-1185">Reference proteome</keyword>
<reference evidence="3" key="1">
    <citation type="journal article" date="2019" name="Int. J. Syst. Evol. Microbiol.">
        <title>The Global Catalogue of Microorganisms (GCM) 10K type strain sequencing project: providing services to taxonomists for standard genome sequencing and annotation.</title>
        <authorList>
            <consortium name="The Broad Institute Genomics Platform"/>
            <consortium name="The Broad Institute Genome Sequencing Center for Infectious Disease"/>
            <person name="Wu L."/>
            <person name="Ma J."/>
        </authorList>
    </citation>
    <scope>NUCLEOTIDE SEQUENCE [LARGE SCALE GENOMIC DNA]</scope>
    <source>
        <strain evidence="3">KCTC 42953</strain>
    </source>
</reference>
<protein>
    <submittedName>
        <fullName evidence="2">Uncharacterized protein</fullName>
    </submittedName>
</protein>
<feature type="transmembrane region" description="Helical" evidence="1">
    <location>
        <begin position="7"/>
        <end position="25"/>
    </location>
</feature>
<comment type="caution">
    <text evidence="2">The sequence shown here is derived from an EMBL/GenBank/DDBJ whole genome shotgun (WGS) entry which is preliminary data.</text>
</comment>
<organism evidence="2 3">
    <name type="scientific">Marinicella sediminis</name>
    <dbReference type="NCBI Taxonomy" id="1792834"/>
    <lineage>
        <taxon>Bacteria</taxon>
        <taxon>Pseudomonadati</taxon>
        <taxon>Pseudomonadota</taxon>
        <taxon>Gammaproteobacteria</taxon>
        <taxon>Lysobacterales</taxon>
        <taxon>Marinicellaceae</taxon>
        <taxon>Marinicella</taxon>
    </lineage>
</organism>
<accession>A0ABV7JCY3</accession>
<sequence length="149" mass="16883">MGTVQKVINCLILLFMIFFTVFFISGDRSSEFSSSAFLEANIVNITQKPELYENKRVYVTGYLIEFPLMLYLNKEQSDFSLGGISVSIQDSTKNGDLVSSVNCFNKYVGITAVLKKPEKYNTKNYYLTDVSRVESINDGLVESCYTIKE</sequence>
<dbReference type="RefSeq" id="WP_077411934.1">
    <property type="nucleotide sequence ID" value="NZ_JBHRTS010000006.1"/>
</dbReference>
<proteinExistence type="predicted"/>
<evidence type="ECO:0000313" key="2">
    <source>
        <dbReference type="EMBL" id="MFC3194977.1"/>
    </source>
</evidence>
<keyword evidence="1" id="KW-0812">Transmembrane</keyword>
<name>A0ABV7JCY3_9GAMM</name>
<dbReference type="Proteomes" id="UP001595533">
    <property type="component" value="Unassembled WGS sequence"/>
</dbReference>
<keyword evidence="1" id="KW-1133">Transmembrane helix</keyword>